<protein>
    <submittedName>
        <fullName evidence="1">(wild Malaysian banana) hypothetical protein</fullName>
    </submittedName>
</protein>
<dbReference type="EnsemblPlants" id="Ma09_t09810.1">
    <property type="protein sequence ID" value="Ma09_p09810.1"/>
    <property type="gene ID" value="Ma09_g09810"/>
</dbReference>
<dbReference type="Gramene" id="Ma09_t09810.1">
    <property type="protein sequence ID" value="Ma09_p09810.1"/>
    <property type="gene ID" value="Ma09_g09810"/>
</dbReference>
<dbReference type="Proteomes" id="UP000012960">
    <property type="component" value="Unplaced"/>
</dbReference>
<keyword evidence="3" id="KW-1185">Reference proteome</keyword>
<proteinExistence type="predicted"/>
<dbReference type="EMBL" id="HG996474">
    <property type="protein sequence ID" value="CAG1834727.1"/>
    <property type="molecule type" value="Genomic_DNA"/>
</dbReference>
<dbReference type="AlphaFoldDB" id="A0A804KHV2"/>
<dbReference type="InParanoid" id="A0A804KHV2"/>
<name>A0A804KHV2_MUSAM</name>
<sequence>MNSAWKDLMVLRSCLSSQTGPYVESSETTEGSPPCQAWSQAMKTQVHSPSQL</sequence>
<evidence type="ECO:0000313" key="3">
    <source>
        <dbReference type="Proteomes" id="UP000012960"/>
    </source>
</evidence>
<evidence type="ECO:0000313" key="2">
    <source>
        <dbReference type="EnsemblPlants" id="Ma09_p09810.1"/>
    </source>
</evidence>
<gene>
    <name evidence="1" type="ORF">GSMUA_228320.1</name>
</gene>
<evidence type="ECO:0000313" key="1">
    <source>
        <dbReference type="EMBL" id="CAG1834727.1"/>
    </source>
</evidence>
<reference evidence="1" key="1">
    <citation type="submission" date="2021-03" db="EMBL/GenBank/DDBJ databases">
        <authorList>
            <consortium name="Genoscope - CEA"/>
            <person name="William W."/>
        </authorList>
    </citation>
    <scope>NUCLEOTIDE SEQUENCE</scope>
    <source>
        <strain evidence="1">Doubled-haploid Pahang</strain>
    </source>
</reference>
<organism evidence="2 3">
    <name type="scientific">Musa acuminata subsp. malaccensis</name>
    <name type="common">Wild banana</name>
    <name type="synonym">Musa malaccensis</name>
    <dbReference type="NCBI Taxonomy" id="214687"/>
    <lineage>
        <taxon>Eukaryota</taxon>
        <taxon>Viridiplantae</taxon>
        <taxon>Streptophyta</taxon>
        <taxon>Embryophyta</taxon>
        <taxon>Tracheophyta</taxon>
        <taxon>Spermatophyta</taxon>
        <taxon>Magnoliopsida</taxon>
        <taxon>Liliopsida</taxon>
        <taxon>Zingiberales</taxon>
        <taxon>Musaceae</taxon>
        <taxon>Musa</taxon>
    </lineage>
</organism>
<reference evidence="2" key="2">
    <citation type="submission" date="2021-05" db="UniProtKB">
        <authorList>
            <consortium name="EnsemblPlants"/>
        </authorList>
    </citation>
    <scope>IDENTIFICATION</scope>
    <source>
        <strain evidence="2">subsp. malaccensis</strain>
    </source>
</reference>
<accession>A0A804KHV2</accession>